<accession>D5C2B6</accession>
<evidence type="ECO:0000256" key="4">
    <source>
        <dbReference type="ARBA" id="ARBA00022801"/>
    </source>
</evidence>
<evidence type="ECO:0000313" key="6">
    <source>
        <dbReference type="EMBL" id="ADE14775.1"/>
    </source>
</evidence>
<dbReference type="PANTHER" id="PTHR41173">
    <property type="entry name" value="UPF0278 PROTEIN TK1425"/>
    <property type="match status" value="1"/>
</dbReference>
<dbReference type="Proteomes" id="UP000001844">
    <property type="component" value="Chromosome"/>
</dbReference>
<dbReference type="NCBIfam" id="TIGR03875">
    <property type="entry name" value="RNA_lig_partner"/>
    <property type="match status" value="1"/>
</dbReference>
<dbReference type="eggNOG" id="COG1458">
    <property type="taxonomic scope" value="Bacteria"/>
</dbReference>
<evidence type="ECO:0000256" key="1">
    <source>
        <dbReference type="ARBA" id="ARBA00022694"/>
    </source>
</evidence>
<dbReference type="STRING" id="472759.Nhal_1643"/>
<gene>
    <name evidence="6" type="ordered locus">Nhal_1643</name>
</gene>
<dbReference type="CDD" id="cd18691">
    <property type="entry name" value="PIN_VapC-like"/>
    <property type="match status" value="1"/>
</dbReference>
<dbReference type="HOGENOM" id="CLU_109672_0_0_6"/>
<dbReference type="GO" id="GO:0004526">
    <property type="term" value="F:ribonuclease P activity"/>
    <property type="evidence" value="ECO:0007669"/>
    <property type="project" value="UniProtKB-UniRule"/>
</dbReference>
<dbReference type="HAMAP" id="MF_01078">
    <property type="entry name" value="RNA_free_RNase_P"/>
    <property type="match status" value="1"/>
</dbReference>
<dbReference type="InterPro" id="IPR029060">
    <property type="entry name" value="PIN-like_dom_sf"/>
</dbReference>
<dbReference type="NCBIfam" id="NF003344">
    <property type="entry name" value="PRK04358.1-5"/>
    <property type="match status" value="1"/>
</dbReference>
<comment type="function">
    <text evidence="5">RNA-free RNase P that catalyzes the removal of the 5'-leader sequence from pre-tRNA to produce the mature 5'-terminus.</text>
</comment>
<keyword evidence="1 5" id="KW-0819">tRNA processing</keyword>
<sequence length="199" mass="23072">MMERFILDTSVFTNPDTFKQFAQDAVEATRVFLQLARQADAEFFIPGSVYEEFRLMKDLDSLGGDFESVIRIRSPRRYSLTIPSEFLYEFIHEVRYRIDRGLRIAEEHARMAAKPGTVADQGALITRLRERYRETLRRGILDSREDIDVLLLAYELDGVLLSADEGLRKWADKVGVKIILPQHLRRVLENLTRDNGPPK</sequence>
<keyword evidence="4 5" id="KW-0378">Hydrolase</keyword>
<organism evidence="6 7">
    <name type="scientific">Nitrosococcus halophilus (strain Nc4)</name>
    <dbReference type="NCBI Taxonomy" id="472759"/>
    <lineage>
        <taxon>Bacteria</taxon>
        <taxon>Pseudomonadati</taxon>
        <taxon>Pseudomonadota</taxon>
        <taxon>Gammaproteobacteria</taxon>
        <taxon>Chromatiales</taxon>
        <taxon>Chromatiaceae</taxon>
        <taxon>Nitrosococcus</taxon>
    </lineage>
</organism>
<keyword evidence="2 5" id="KW-0540">Nuclease</keyword>
<keyword evidence="3 5" id="KW-0255">Endonuclease</keyword>
<dbReference type="Pfam" id="PF08745">
    <property type="entry name" value="PIN_5"/>
    <property type="match status" value="1"/>
</dbReference>
<dbReference type="GO" id="GO:0001682">
    <property type="term" value="P:tRNA 5'-leader removal"/>
    <property type="evidence" value="ECO:0007669"/>
    <property type="project" value="UniProtKB-UniRule"/>
</dbReference>
<dbReference type="EMBL" id="CP001798">
    <property type="protein sequence ID" value="ADE14775.1"/>
    <property type="molecule type" value="Genomic_DNA"/>
</dbReference>
<comment type="similarity">
    <text evidence="5">Belongs to the HARP family.</text>
</comment>
<protein>
    <recommendedName>
        <fullName evidence="5">RNA-free ribonuclease P</fullName>
        <shortName evidence="5">RNA-free RNase P</shortName>
        <ecNumber evidence="5">3.1.26.5</ecNumber>
    </recommendedName>
    <alternativeName>
        <fullName evidence="5">Protein-only RNase P</fullName>
    </alternativeName>
</protein>
<dbReference type="KEGG" id="nhl:Nhal_1643"/>
<dbReference type="InterPro" id="IPR014856">
    <property type="entry name" value="RNA_free_RNase_P"/>
</dbReference>
<dbReference type="AlphaFoldDB" id="D5C2B6"/>
<comment type="catalytic activity">
    <reaction evidence="5">
        <text>Endonucleolytic cleavage of RNA, removing 5'-extranucleotides from tRNA precursor.</text>
        <dbReference type="EC" id="3.1.26.5"/>
    </reaction>
</comment>
<evidence type="ECO:0000313" key="7">
    <source>
        <dbReference type="Proteomes" id="UP000001844"/>
    </source>
</evidence>
<dbReference type="SUPFAM" id="SSF88723">
    <property type="entry name" value="PIN domain-like"/>
    <property type="match status" value="1"/>
</dbReference>
<proteinExistence type="inferred from homology"/>
<keyword evidence="7" id="KW-1185">Reference proteome</keyword>
<dbReference type="EC" id="3.1.26.5" evidence="5"/>
<evidence type="ECO:0000256" key="2">
    <source>
        <dbReference type="ARBA" id="ARBA00022722"/>
    </source>
</evidence>
<dbReference type="PANTHER" id="PTHR41173:SF1">
    <property type="entry name" value="RNA-FREE RIBONUCLEASE P"/>
    <property type="match status" value="1"/>
</dbReference>
<evidence type="ECO:0000256" key="3">
    <source>
        <dbReference type="ARBA" id="ARBA00022759"/>
    </source>
</evidence>
<evidence type="ECO:0000256" key="5">
    <source>
        <dbReference type="HAMAP-Rule" id="MF_01078"/>
    </source>
</evidence>
<name>D5C2B6_NITHN</name>
<reference evidence="7" key="1">
    <citation type="submission" date="2010-04" db="EMBL/GenBank/DDBJ databases">
        <title>Complete genome sequence of Nitrosococcus halophilus Nc4, a salt-adapted, aerobic obligate ammonia-oxidizing sulfur purple bacterium.</title>
        <authorList>
            <consortium name="US DOE Joint Genome Institute"/>
            <person name="Campbell M.A."/>
            <person name="Malfatti S.A."/>
            <person name="Chain P.S.G."/>
            <person name="Heidelberg J.F."/>
            <person name="Ward B.B."/>
            <person name="Klotz M.G."/>
        </authorList>
    </citation>
    <scope>NUCLEOTIDE SEQUENCE [LARGE SCALE GENOMIC DNA]</scope>
    <source>
        <strain evidence="7">Nc4</strain>
    </source>
</reference>